<protein>
    <submittedName>
        <fullName evidence="9 10">DNA ligase</fullName>
        <ecNumber evidence="9">6.5.1.1</ecNumber>
    </submittedName>
</protein>
<dbReference type="Proteomes" id="UP000193100">
    <property type="component" value="Chromosome"/>
</dbReference>
<dbReference type="CDD" id="cd07896">
    <property type="entry name" value="Adenylation_kDNA_ligase_like"/>
    <property type="match status" value="1"/>
</dbReference>
<accession>A0A1I4MK01</accession>
<keyword evidence="2 9" id="KW-0436">Ligase</keyword>
<evidence type="ECO:0000313" key="9">
    <source>
        <dbReference type="EMBL" id="ARM82576.1"/>
    </source>
</evidence>
<dbReference type="InterPro" id="IPR050326">
    <property type="entry name" value="NAD_dep_DNA_ligaseB"/>
</dbReference>
<dbReference type="NCBIfam" id="NF006592">
    <property type="entry name" value="PRK09125.1"/>
    <property type="match status" value="1"/>
</dbReference>
<dbReference type="Gene3D" id="3.30.470.30">
    <property type="entry name" value="DNA ligase/mRNA capping enzyme"/>
    <property type="match status" value="1"/>
</dbReference>
<dbReference type="CDD" id="cd08041">
    <property type="entry name" value="OBF_kDNA_ligase_like"/>
    <property type="match status" value="1"/>
</dbReference>
<dbReference type="Pfam" id="PF01068">
    <property type="entry name" value="DNA_ligase_A_M"/>
    <property type="match status" value="1"/>
</dbReference>
<evidence type="ECO:0000256" key="1">
    <source>
        <dbReference type="ARBA" id="ARBA00001968"/>
    </source>
</evidence>
<dbReference type="GO" id="GO:0005524">
    <property type="term" value="F:ATP binding"/>
    <property type="evidence" value="ECO:0007669"/>
    <property type="project" value="InterPro"/>
</dbReference>
<keyword evidence="12" id="KW-1185">Reference proteome</keyword>
<evidence type="ECO:0000256" key="2">
    <source>
        <dbReference type="ARBA" id="ARBA00022598"/>
    </source>
</evidence>
<dbReference type="RefSeq" id="WP_075195613.1">
    <property type="nucleotide sequence ID" value="NZ_CP020931.1"/>
</dbReference>
<evidence type="ECO:0000256" key="6">
    <source>
        <dbReference type="ARBA" id="ARBA00034003"/>
    </source>
</evidence>
<dbReference type="GO" id="GO:0006310">
    <property type="term" value="P:DNA recombination"/>
    <property type="evidence" value="ECO:0007669"/>
    <property type="project" value="InterPro"/>
</dbReference>
<keyword evidence="3" id="KW-0235">DNA replication</keyword>
<evidence type="ECO:0000259" key="8">
    <source>
        <dbReference type="PROSITE" id="PS50160"/>
    </source>
</evidence>
<dbReference type="EMBL" id="CP020931">
    <property type="protein sequence ID" value="ARM82576.1"/>
    <property type="molecule type" value="Genomic_DNA"/>
</dbReference>
<dbReference type="PANTHER" id="PTHR47810">
    <property type="entry name" value="DNA LIGASE"/>
    <property type="match status" value="1"/>
</dbReference>
<evidence type="ECO:0000256" key="7">
    <source>
        <dbReference type="SAM" id="SignalP"/>
    </source>
</evidence>
<evidence type="ECO:0000313" key="12">
    <source>
        <dbReference type="Proteomes" id="UP000199211"/>
    </source>
</evidence>
<comment type="catalytic activity">
    <reaction evidence="6">
        <text>ATP + (deoxyribonucleotide)n-3'-hydroxyl + 5'-phospho-(deoxyribonucleotide)m = (deoxyribonucleotide)n+m + AMP + diphosphate.</text>
        <dbReference type="EC" id="6.5.1.1"/>
    </reaction>
</comment>
<dbReference type="GO" id="GO:0003910">
    <property type="term" value="F:DNA ligase (ATP) activity"/>
    <property type="evidence" value="ECO:0007669"/>
    <property type="project" value="UniProtKB-EC"/>
</dbReference>
<dbReference type="Gene3D" id="2.40.50.140">
    <property type="entry name" value="Nucleic acid-binding proteins"/>
    <property type="match status" value="1"/>
</dbReference>
<dbReference type="Proteomes" id="UP000199211">
    <property type="component" value="Unassembled WGS sequence"/>
</dbReference>
<sequence length="282" mass="31728">MRRLIPFWFAFALFTAFNAYAEPPELALAGVYDEGVALDDYWVSEKLDGVRAYWDGERFWSRGGNEYRAPDWFTEGFPDVPMDGELWMGRGRFAELSGAVRRLEPVDPSWRQIRFMVFDLPALDQPFAERVAAMEALVQPSPSPFLAMVVQRKATDHERLMSALDKVVSEGGEGLMLRRGGSLHSTGRSDDLLKVKRYDDAEAVVVAHLAGSGKYEGMLGSVLVRRNDGRQFHIGTGFSDEQREDPPPVGATITYKYYGFTSTGLPRFASFLRIRNDEPEAP</sequence>
<dbReference type="SUPFAM" id="SSF50249">
    <property type="entry name" value="Nucleic acid-binding proteins"/>
    <property type="match status" value="1"/>
</dbReference>
<reference evidence="9 11" key="2">
    <citation type="submission" date="2017-04" db="EMBL/GenBank/DDBJ databases">
        <title>Genome Sequence of Marinobacter salarius strain SMR5 Isolated from a culture of the Diatom Skeletonema marinoi.</title>
        <authorList>
            <person name="Topel M."/>
            <person name="Pinder M.I.M."/>
            <person name="Johansson O.N."/>
            <person name="Kourtchenko O."/>
            <person name="Godhe A."/>
            <person name="Clarke A.K."/>
        </authorList>
    </citation>
    <scope>NUCLEOTIDE SEQUENCE [LARGE SCALE GENOMIC DNA]</scope>
    <source>
        <strain evidence="9 11">SMR5</strain>
    </source>
</reference>
<dbReference type="SUPFAM" id="SSF56091">
    <property type="entry name" value="DNA ligase/mRNA capping enzyme, catalytic domain"/>
    <property type="match status" value="1"/>
</dbReference>
<dbReference type="Gene3D" id="3.30.1490.70">
    <property type="match status" value="1"/>
</dbReference>
<dbReference type="InterPro" id="IPR012310">
    <property type="entry name" value="DNA_ligase_ATP-dep_cent"/>
</dbReference>
<feature type="chain" id="PRO_5044567007" evidence="7">
    <location>
        <begin position="22"/>
        <end position="282"/>
    </location>
</feature>
<evidence type="ECO:0000256" key="4">
    <source>
        <dbReference type="ARBA" id="ARBA00022763"/>
    </source>
</evidence>
<evidence type="ECO:0000256" key="5">
    <source>
        <dbReference type="ARBA" id="ARBA00023204"/>
    </source>
</evidence>
<evidence type="ECO:0000313" key="11">
    <source>
        <dbReference type="Proteomes" id="UP000193100"/>
    </source>
</evidence>
<feature type="signal peptide" evidence="7">
    <location>
        <begin position="1"/>
        <end position="21"/>
    </location>
</feature>
<accession>A0A1W6K568</accession>
<dbReference type="GeneID" id="77254471"/>
<dbReference type="EMBL" id="FOTV01000023">
    <property type="protein sequence ID" value="SFM03376.1"/>
    <property type="molecule type" value="Genomic_DNA"/>
</dbReference>
<dbReference type="InterPro" id="IPR012340">
    <property type="entry name" value="NA-bd_OB-fold"/>
</dbReference>
<dbReference type="AlphaFoldDB" id="A0A1W6K568"/>
<evidence type="ECO:0000313" key="10">
    <source>
        <dbReference type="EMBL" id="SFM03376.1"/>
    </source>
</evidence>
<comment type="cofactor">
    <cofactor evidence="1">
        <name>a divalent metal cation</name>
        <dbReference type="ChEBI" id="CHEBI:60240"/>
    </cofactor>
</comment>
<dbReference type="GO" id="GO:0006260">
    <property type="term" value="P:DNA replication"/>
    <property type="evidence" value="ECO:0007669"/>
    <property type="project" value="UniProtKB-KW"/>
</dbReference>
<dbReference type="Pfam" id="PF14743">
    <property type="entry name" value="DNA_ligase_OB_2"/>
    <property type="match status" value="1"/>
</dbReference>
<keyword evidence="4" id="KW-0227">DNA damage</keyword>
<reference evidence="10 12" key="1">
    <citation type="submission" date="2016-10" db="EMBL/GenBank/DDBJ databases">
        <authorList>
            <person name="Varghese N."/>
            <person name="Submissions S."/>
        </authorList>
    </citation>
    <scope>NUCLEOTIDE SEQUENCE [LARGE SCALE GENOMIC DNA]</scope>
    <source>
        <strain evidence="10 12">DSM 26291</strain>
    </source>
</reference>
<feature type="domain" description="ATP-dependent DNA ligase family profile" evidence="8">
    <location>
        <begin position="123"/>
        <end position="228"/>
    </location>
</feature>
<evidence type="ECO:0000256" key="3">
    <source>
        <dbReference type="ARBA" id="ARBA00022705"/>
    </source>
</evidence>
<dbReference type="PANTHER" id="PTHR47810:SF1">
    <property type="entry name" value="DNA LIGASE B"/>
    <property type="match status" value="1"/>
</dbReference>
<keyword evidence="5" id="KW-0234">DNA repair</keyword>
<organism evidence="9 11">
    <name type="scientific">Marinobacter salarius</name>
    <dbReference type="NCBI Taxonomy" id="1420917"/>
    <lineage>
        <taxon>Bacteria</taxon>
        <taxon>Pseudomonadati</taxon>
        <taxon>Pseudomonadota</taxon>
        <taxon>Gammaproteobacteria</taxon>
        <taxon>Pseudomonadales</taxon>
        <taxon>Marinobacteraceae</taxon>
        <taxon>Marinobacter</taxon>
    </lineage>
</organism>
<dbReference type="PROSITE" id="PS50160">
    <property type="entry name" value="DNA_LIGASE_A3"/>
    <property type="match status" value="1"/>
</dbReference>
<dbReference type="InterPro" id="IPR029319">
    <property type="entry name" value="DNA_ligase_OB"/>
</dbReference>
<proteinExistence type="predicted"/>
<name>A0A1W6K568_9GAMM</name>
<gene>
    <name evidence="9" type="primary">ligA</name>
    <name evidence="9" type="ORF">MARSALSMR5_00475</name>
    <name evidence="10" type="ORF">SAMN04487868_1236</name>
</gene>
<dbReference type="EC" id="6.5.1.1" evidence="9"/>
<keyword evidence="7" id="KW-0732">Signal</keyword>
<dbReference type="GO" id="GO:0006281">
    <property type="term" value="P:DNA repair"/>
    <property type="evidence" value="ECO:0007669"/>
    <property type="project" value="UniProtKB-KW"/>
</dbReference>